<dbReference type="Proteomes" id="UP001595637">
    <property type="component" value="Unassembled WGS sequence"/>
</dbReference>
<dbReference type="InterPro" id="IPR006640">
    <property type="entry name" value="SprT-like_domain"/>
</dbReference>
<name>A0ABV7N7Z4_9STAP</name>
<dbReference type="EMBL" id="JBHRVQ010000001">
    <property type="protein sequence ID" value="MFC3388696.1"/>
    <property type="molecule type" value="Genomic_DNA"/>
</dbReference>
<evidence type="ECO:0000313" key="2">
    <source>
        <dbReference type="EMBL" id="MFC3388696.1"/>
    </source>
</evidence>
<evidence type="ECO:0000259" key="1">
    <source>
        <dbReference type="SMART" id="SM00731"/>
    </source>
</evidence>
<protein>
    <submittedName>
        <fullName evidence="2">SprT-like domain-containing protein</fullName>
    </submittedName>
</protein>
<organism evidence="2 3">
    <name type="scientific">Salinicoccus sesuvii</name>
    <dbReference type="NCBI Taxonomy" id="868281"/>
    <lineage>
        <taxon>Bacteria</taxon>
        <taxon>Bacillati</taxon>
        <taxon>Bacillota</taxon>
        <taxon>Bacilli</taxon>
        <taxon>Bacillales</taxon>
        <taxon>Staphylococcaceae</taxon>
        <taxon>Salinicoccus</taxon>
    </lineage>
</organism>
<dbReference type="SMART" id="SM00731">
    <property type="entry name" value="SprT"/>
    <property type="match status" value="1"/>
</dbReference>
<accession>A0ABV7N7Z4</accession>
<gene>
    <name evidence="2" type="ORF">ACFOEO_08960</name>
</gene>
<evidence type="ECO:0000313" key="3">
    <source>
        <dbReference type="Proteomes" id="UP001595637"/>
    </source>
</evidence>
<proteinExistence type="predicted"/>
<dbReference type="Pfam" id="PF10263">
    <property type="entry name" value="SprT-like"/>
    <property type="match status" value="1"/>
</dbReference>
<dbReference type="RefSeq" id="WP_380654559.1">
    <property type="nucleotide sequence ID" value="NZ_JBHRVQ010000001.1"/>
</dbReference>
<sequence>MQQIQLERYADDFLKKAFHMPLGIRIRVSKRMKSKLGAFHIKYVRGHKEPQDMEIVMSNEFIENNSEDIVLDVLYHECVHYALFVTGQPYRDSDPVFIRTLERLGISKTRTHMYKGQSHIYECRKCKYQFSKNVKGYEKRYICRRCRGKFKYLGVTTRFSTNTR</sequence>
<reference evidence="3" key="1">
    <citation type="journal article" date="2019" name="Int. J. Syst. Evol. Microbiol.">
        <title>The Global Catalogue of Microorganisms (GCM) 10K type strain sequencing project: providing services to taxonomists for standard genome sequencing and annotation.</title>
        <authorList>
            <consortium name="The Broad Institute Genomics Platform"/>
            <consortium name="The Broad Institute Genome Sequencing Center for Infectious Disease"/>
            <person name="Wu L."/>
            <person name="Ma J."/>
        </authorList>
    </citation>
    <scope>NUCLEOTIDE SEQUENCE [LARGE SCALE GENOMIC DNA]</scope>
    <source>
        <strain evidence="3">CCM 7756</strain>
    </source>
</reference>
<feature type="domain" description="SprT-like" evidence="1">
    <location>
        <begin position="4"/>
        <end position="153"/>
    </location>
</feature>
<keyword evidence="3" id="KW-1185">Reference proteome</keyword>
<comment type="caution">
    <text evidence="2">The sequence shown here is derived from an EMBL/GenBank/DDBJ whole genome shotgun (WGS) entry which is preliminary data.</text>
</comment>